<gene>
    <name evidence="1" type="ORF">AVDCRST_MAG40-2323</name>
</gene>
<evidence type="ECO:0000313" key="1">
    <source>
        <dbReference type="EMBL" id="CAA9339443.1"/>
    </source>
</evidence>
<dbReference type="AlphaFoldDB" id="A0A6J4LQM9"/>
<proteinExistence type="predicted"/>
<reference evidence="1" key="1">
    <citation type="submission" date="2020-02" db="EMBL/GenBank/DDBJ databases">
        <authorList>
            <person name="Meier V. D."/>
        </authorList>
    </citation>
    <scope>NUCLEOTIDE SEQUENCE</scope>
    <source>
        <strain evidence="1">AVDCRST_MAG40</strain>
    </source>
</reference>
<accession>A0A6J4LQM9</accession>
<protein>
    <submittedName>
        <fullName evidence="1">Uncharacterized protein</fullName>
    </submittedName>
</protein>
<organism evidence="1">
    <name type="scientific">uncultured Gemmatimonadaceae bacterium</name>
    <dbReference type="NCBI Taxonomy" id="246130"/>
    <lineage>
        <taxon>Bacteria</taxon>
        <taxon>Pseudomonadati</taxon>
        <taxon>Gemmatimonadota</taxon>
        <taxon>Gemmatimonadia</taxon>
        <taxon>Gemmatimonadales</taxon>
        <taxon>Gemmatimonadaceae</taxon>
        <taxon>environmental samples</taxon>
    </lineage>
</organism>
<sequence>MRPLRTAARGLRPRRRTPHALPLLRYGRPLHATWRGSTRYDSAPADLTLVNSRRRDVTPVSDLCDFGVPGWESSQQS</sequence>
<dbReference type="EMBL" id="CADCTX010000674">
    <property type="protein sequence ID" value="CAA9339443.1"/>
    <property type="molecule type" value="Genomic_DNA"/>
</dbReference>
<name>A0A6J4LQM9_9BACT</name>